<evidence type="ECO:0000313" key="2">
    <source>
        <dbReference type="EMBL" id="CAD8083325.1"/>
    </source>
</evidence>
<accession>A0A8S1N2V1</accession>
<dbReference type="AlphaFoldDB" id="A0A8S1N2V1"/>
<feature type="coiled-coil region" evidence="1">
    <location>
        <begin position="261"/>
        <end position="288"/>
    </location>
</feature>
<comment type="caution">
    <text evidence="2">The sequence shown here is derived from an EMBL/GenBank/DDBJ whole genome shotgun (WGS) entry which is preliminary data.</text>
</comment>
<reference evidence="2" key="1">
    <citation type="submission" date="2021-01" db="EMBL/GenBank/DDBJ databases">
        <authorList>
            <consortium name="Genoscope - CEA"/>
            <person name="William W."/>
        </authorList>
    </citation>
    <scope>NUCLEOTIDE SEQUENCE</scope>
</reference>
<sequence length="397" mass="47472">MSKAYKDIRANFVFDVGPKSTHQSSEDLPVQVKQSDHIKIDNQLQNIEEISQQRAQNFDDEKLKSYQKMFEMCQQLYNDKAQLIDTVDQQQKQIIELERQINEYENLQSNYEKEQLQLKEEQLQYVQEIETLTCQLQLVMDQRQDINQMQDNQDELYDQLINFICKENLLDLINEMDRSNKKMIVQFLVEYLMNYYVQKKNQEEKYQSHIQDNIQIIFDLQSKIQDLTCNPFRITTPKSVLSETLKQSKMSNSASNFHKISNNQNADKEELLQKIAYLKNQGKQINKKWQEFCENILRERNEVIKYHKKQIESISEHNNELKKTISEIVQYLGQSQQELWIQMLDIKQQIYLKVVDLSKSDNINKLLVEAELKQLFSIQAQIRSQLNRNRPLRKDLQ</sequence>
<proteinExistence type="predicted"/>
<keyword evidence="1" id="KW-0175">Coiled coil</keyword>
<evidence type="ECO:0000256" key="1">
    <source>
        <dbReference type="SAM" id="Coils"/>
    </source>
</evidence>
<gene>
    <name evidence="2" type="ORF">PSON_ATCC_30995.1.T0450027</name>
</gene>
<dbReference type="Proteomes" id="UP000692954">
    <property type="component" value="Unassembled WGS sequence"/>
</dbReference>
<organism evidence="2 3">
    <name type="scientific">Paramecium sonneborni</name>
    <dbReference type="NCBI Taxonomy" id="65129"/>
    <lineage>
        <taxon>Eukaryota</taxon>
        <taxon>Sar</taxon>
        <taxon>Alveolata</taxon>
        <taxon>Ciliophora</taxon>
        <taxon>Intramacronucleata</taxon>
        <taxon>Oligohymenophorea</taxon>
        <taxon>Peniculida</taxon>
        <taxon>Parameciidae</taxon>
        <taxon>Paramecium</taxon>
    </lineage>
</organism>
<dbReference type="OrthoDB" id="295785at2759"/>
<evidence type="ECO:0000313" key="3">
    <source>
        <dbReference type="Proteomes" id="UP000692954"/>
    </source>
</evidence>
<protein>
    <submittedName>
        <fullName evidence="2">Uncharacterized protein</fullName>
    </submittedName>
</protein>
<keyword evidence="3" id="KW-1185">Reference proteome</keyword>
<dbReference type="EMBL" id="CAJJDN010000045">
    <property type="protein sequence ID" value="CAD8083325.1"/>
    <property type="molecule type" value="Genomic_DNA"/>
</dbReference>
<name>A0A8S1N2V1_9CILI</name>
<feature type="coiled-coil region" evidence="1">
    <location>
        <begin position="73"/>
        <end position="159"/>
    </location>
</feature>